<sequence length="406" mass="43580">MIIFAGIAWADTVMVSSEPEARGSVTSGEDNIVMQRLTLKTGTGNAIWTSLKINEYGTGNATVNVLQVKIYKETNSVGDIQFNISPDTVVPTTPNTATFSAEETDFTFETPQTISTTPDTYYIIYTLSTSADASGSPTIGSRLVDQNSITIDTTGGNSDDIVQNFANLQSHELTLVQTPHGTDTNQSPFSSTTNLCETCHAVHLAPDFGPDFGLTGSDATRRLLVQPYFESPSVVNSKSSDIYNALCFSCHDGTGAGTTVEKNIKGLYNSTDTTYTGHQLRVNGTLTTGWKAPPSGQQYNTGVKMPCMVCHDVHTARLGNYKMIADSLYDYAVQNGWNDPDSNNRITDSNESCQVCHKSPTETTRTVEVMGVNIGALPTGPFVDHTGISSCLSCHGYSHAPTIPSS</sequence>
<dbReference type="PANTHER" id="PTHR35038">
    <property type="entry name" value="DISSIMILATORY SULFITE REDUCTASE SIRA"/>
    <property type="match status" value="1"/>
</dbReference>
<gene>
    <name evidence="3" type="ORF">COY37_01115</name>
</gene>
<accession>A0A2M7TBD9</accession>
<evidence type="ECO:0000259" key="2">
    <source>
        <dbReference type="Pfam" id="PF22113"/>
    </source>
</evidence>
<dbReference type="SUPFAM" id="SSF48695">
    <property type="entry name" value="Multiheme cytochromes"/>
    <property type="match status" value="1"/>
</dbReference>
<evidence type="ECO:0000256" key="1">
    <source>
        <dbReference type="ARBA" id="ARBA00022729"/>
    </source>
</evidence>
<dbReference type="InterPro" id="IPR054337">
    <property type="entry name" value="Mtrc-MtrF-like_dom_II/IV"/>
</dbReference>
<dbReference type="Pfam" id="PF22113">
    <property type="entry name" value="Mtrc-MtrF_II-IV_dom"/>
    <property type="match status" value="1"/>
</dbReference>
<evidence type="ECO:0000313" key="3">
    <source>
        <dbReference type="EMBL" id="PIZ42028.1"/>
    </source>
</evidence>
<evidence type="ECO:0000313" key="4">
    <source>
        <dbReference type="Proteomes" id="UP000230956"/>
    </source>
</evidence>
<proteinExistence type="predicted"/>
<comment type="caution">
    <text evidence="3">The sequence shown here is derived from an EMBL/GenBank/DDBJ whole genome shotgun (WGS) entry which is preliminary data.</text>
</comment>
<organism evidence="3 4">
    <name type="scientific">Candidatus Aquicultor secundus</name>
    <dbReference type="NCBI Taxonomy" id="1973895"/>
    <lineage>
        <taxon>Bacteria</taxon>
        <taxon>Bacillati</taxon>
        <taxon>Actinomycetota</taxon>
        <taxon>Candidatus Aquicultoria</taxon>
        <taxon>Candidatus Aquicultorales</taxon>
        <taxon>Candidatus Aquicultoraceae</taxon>
        <taxon>Candidatus Aquicultor</taxon>
    </lineage>
</organism>
<dbReference type="InterPro" id="IPR051829">
    <property type="entry name" value="Multiheme_Cytochr_ET"/>
</dbReference>
<reference evidence="4" key="1">
    <citation type="submission" date="2017-09" db="EMBL/GenBank/DDBJ databases">
        <title>Depth-based differentiation of microbial function through sediment-hosted aquifers and enrichment of novel symbionts in the deep terrestrial subsurface.</title>
        <authorList>
            <person name="Probst A.J."/>
            <person name="Ladd B."/>
            <person name="Jarett J.K."/>
            <person name="Geller-Mcgrath D.E."/>
            <person name="Sieber C.M.K."/>
            <person name="Emerson J.B."/>
            <person name="Anantharaman K."/>
            <person name="Thomas B.C."/>
            <person name="Malmstrom R."/>
            <person name="Stieglmeier M."/>
            <person name="Klingl A."/>
            <person name="Woyke T."/>
            <person name="Ryan C.M."/>
            <person name="Banfield J.F."/>
        </authorList>
    </citation>
    <scope>NUCLEOTIDE SEQUENCE [LARGE SCALE GENOMIC DNA]</scope>
</reference>
<dbReference type="InterPro" id="IPR036280">
    <property type="entry name" value="Multihaem_cyt_sf"/>
</dbReference>
<dbReference type="Proteomes" id="UP000230956">
    <property type="component" value="Unassembled WGS sequence"/>
</dbReference>
<dbReference type="AlphaFoldDB" id="A0A2M7TBD9"/>
<keyword evidence="1" id="KW-0732">Signal</keyword>
<feature type="domain" description="Outer membrane cytochrome MtrC/MtrF-like" evidence="2">
    <location>
        <begin position="245"/>
        <end position="398"/>
    </location>
</feature>
<protein>
    <recommendedName>
        <fullName evidence="2">Outer membrane cytochrome MtrC/MtrF-like domain-containing protein</fullName>
    </recommendedName>
</protein>
<dbReference type="EMBL" id="PFNG01000032">
    <property type="protein sequence ID" value="PIZ42028.1"/>
    <property type="molecule type" value="Genomic_DNA"/>
</dbReference>
<name>A0A2M7TBD9_9ACTN</name>